<comment type="catalytic activity">
    <reaction evidence="3">
        <text>5-carboxyamino-1-(5-phospho-D-ribosyl)imidazole + H(+) = 5-amino-1-(5-phospho-D-ribosyl)imidazole-4-carboxylate</text>
        <dbReference type="Rhea" id="RHEA:13193"/>
        <dbReference type="ChEBI" id="CHEBI:15378"/>
        <dbReference type="ChEBI" id="CHEBI:58730"/>
        <dbReference type="ChEBI" id="CHEBI:77657"/>
        <dbReference type="EC" id="5.4.99.18"/>
    </reaction>
</comment>
<dbReference type="HAMAP" id="MF_01929">
    <property type="entry name" value="PurE_classI"/>
    <property type="match status" value="1"/>
</dbReference>
<comment type="similarity">
    <text evidence="3">Belongs to the AIR carboxylase family. Class I subfamily.</text>
</comment>
<keyword evidence="2 3" id="KW-0413">Isomerase</keyword>
<feature type="binding site" evidence="3">
    <location>
        <position position="87"/>
    </location>
    <ligand>
        <name>substrate</name>
    </ligand>
</feature>
<dbReference type="InterPro" id="IPR000031">
    <property type="entry name" value="PurE_dom"/>
</dbReference>
<protein>
    <recommendedName>
        <fullName evidence="3">N5-carboxyaminoimidazole ribonucleotide mutase</fullName>
        <shortName evidence="3">N5-CAIR mutase</shortName>
        <ecNumber evidence="3">5.4.99.18</ecNumber>
    </recommendedName>
    <alternativeName>
        <fullName evidence="3">5-(carboxyamino)imidazole ribonucleotide mutase</fullName>
    </alternativeName>
</protein>
<evidence type="ECO:0000256" key="2">
    <source>
        <dbReference type="ARBA" id="ARBA00023235"/>
    </source>
</evidence>
<dbReference type="GO" id="GO:0034023">
    <property type="term" value="F:5-(carboxyamino)imidazole ribonucleotide mutase activity"/>
    <property type="evidence" value="ECO:0007669"/>
    <property type="project" value="UniProtKB-UniRule"/>
</dbReference>
<proteinExistence type="inferred from homology"/>
<feature type="domain" description="PurE" evidence="4">
    <location>
        <begin position="27"/>
        <end position="194"/>
    </location>
</feature>
<dbReference type="Proteomes" id="UP000293535">
    <property type="component" value="Unassembled WGS sequence"/>
</dbReference>
<evidence type="ECO:0000256" key="3">
    <source>
        <dbReference type="HAMAP-Rule" id="MF_01929"/>
    </source>
</evidence>
<evidence type="ECO:0000256" key="1">
    <source>
        <dbReference type="ARBA" id="ARBA00022755"/>
    </source>
</evidence>
<dbReference type="UniPathway" id="UPA00074">
    <property type="reaction ID" value="UER00943"/>
</dbReference>
<sequence>MPADSVQSLIDQLREEAEMDRPNDLTPDVGIVMGSDSDLPTMAGGQGKRPGAYAALADELGFEEQTDYTDAPESRFTFETFVCSAHRTPDLMYAYAETAADRGIDVIIAGAGGKSADLPNMTASIAYPLPVIGVPVQEKSVDSVIGMPQGAPLTAVDAGKSFNAALSAVQILARQHDELRDRLVSYHEGLQTNVGEASRDLHELGTPGFKREYWDE</sequence>
<dbReference type="PANTHER" id="PTHR23046">
    <property type="entry name" value="PHOSPHORIBOSYLAMINOIMIDAZOLE CARBOXYLASE CATALYTIC SUBUNIT"/>
    <property type="match status" value="1"/>
</dbReference>
<reference evidence="5 6" key="1">
    <citation type="submission" date="2018-12" db="EMBL/GenBank/DDBJ databases">
        <title>Draft genome sequence of Haloarcula hispinica strain 18.1, an halophilic archaeon isolated from Chott El Jerid of Southern Tunisia.</title>
        <authorList>
            <person name="Najjari A."/>
            <person name="Ben Dhia O."/>
            <person name="Ferjani R."/>
            <person name="Mahjoubi M."/>
            <person name="Sghaier H."/>
            <person name="Elshahed M."/>
            <person name="Ouzari H.I."/>
            <person name="Cherid A."/>
            <person name="Youssef N."/>
        </authorList>
    </citation>
    <scope>NUCLEOTIDE SEQUENCE [LARGE SCALE GENOMIC DNA]</scope>
    <source>
        <strain evidence="5 6">18.1</strain>
    </source>
</reference>
<comment type="pathway">
    <text evidence="3">Purine metabolism; IMP biosynthesis via de novo pathway; 5-amino-1-(5-phospho-D-ribosyl)imidazole-4-carboxylate from 5-amino-1-(5-phospho-D-ribosyl)imidazole (N5-CAIR route): step 2/2.</text>
</comment>
<dbReference type="SMART" id="SM01001">
    <property type="entry name" value="AIRC"/>
    <property type="match status" value="1"/>
</dbReference>
<dbReference type="InterPro" id="IPR024694">
    <property type="entry name" value="PurE_prokaryotes"/>
</dbReference>
<dbReference type="Gene3D" id="3.40.50.1970">
    <property type="match status" value="1"/>
</dbReference>
<dbReference type="PANTHER" id="PTHR23046:SF2">
    <property type="entry name" value="PHOSPHORIBOSYLAMINOIMIDAZOLE CARBOXYLASE"/>
    <property type="match status" value="1"/>
</dbReference>
<evidence type="ECO:0000313" key="5">
    <source>
        <dbReference type="EMBL" id="RYJ09803.1"/>
    </source>
</evidence>
<organism evidence="5 6">
    <name type="scientific">Haloarcula hispanica</name>
    <dbReference type="NCBI Taxonomy" id="51589"/>
    <lineage>
        <taxon>Archaea</taxon>
        <taxon>Methanobacteriati</taxon>
        <taxon>Methanobacteriota</taxon>
        <taxon>Stenosarchaea group</taxon>
        <taxon>Halobacteria</taxon>
        <taxon>Halobacteriales</taxon>
        <taxon>Haloarculaceae</taxon>
        <taxon>Haloarcula</taxon>
    </lineage>
</organism>
<gene>
    <name evidence="3" type="primary">purE</name>
    <name evidence="5" type="ORF">ELS20_07135</name>
</gene>
<name>A0A482TFA7_HALHI</name>
<dbReference type="EC" id="5.4.99.18" evidence="3"/>
<dbReference type="GO" id="GO:0006189">
    <property type="term" value="P:'de novo' IMP biosynthetic process"/>
    <property type="evidence" value="ECO:0007669"/>
    <property type="project" value="UniProtKB-UniRule"/>
</dbReference>
<dbReference type="OMA" id="CKVFICA"/>
<keyword evidence="1 3" id="KW-0658">Purine biosynthesis</keyword>
<feature type="binding site" evidence="3">
    <location>
        <position position="35"/>
    </location>
    <ligand>
        <name>substrate</name>
    </ligand>
</feature>
<dbReference type="RefSeq" id="WP_014040784.1">
    <property type="nucleotide sequence ID" value="NZ_BAABRG010000001.1"/>
</dbReference>
<comment type="caution">
    <text evidence="5">The sequence shown here is derived from an EMBL/GenBank/DDBJ whole genome shotgun (WGS) entry which is preliminary data.</text>
</comment>
<dbReference type="SUPFAM" id="SSF52255">
    <property type="entry name" value="N5-CAIR mutase (phosphoribosylaminoimidazole carboxylase, PurE)"/>
    <property type="match status" value="1"/>
</dbReference>
<accession>A0A482TFA7</accession>
<dbReference type="InterPro" id="IPR033747">
    <property type="entry name" value="PurE_ClassI"/>
</dbReference>
<dbReference type="AlphaFoldDB" id="A0A482TFA7"/>
<feature type="binding site" evidence="3">
    <location>
        <position position="38"/>
    </location>
    <ligand>
        <name>substrate</name>
    </ligand>
</feature>
<dbReference type="Pfam" id="PF00731">
    <property type="entry name" value="AIRC"/>
    <property type="match status" value="1"/>
</dbReference>
<evidence type="ECO:0000313" key="6">
    <source>
        <dbReference type="Proteomes" id="UP000293535"/>
    </source>
</evidence>
<dbReference type="EMBL" id="RZIG01000002">
    <property type="protein sequence ID" value="RYJ09803.1"/>
    <property type="molecule type" value="Genomic_DNA"/>
</dbReference>
<comment type="function">
    <text evidence="3">Catalyzes the conversion of N5-carboxyaminoimidazole ribonucleotide (N5-CAIR) to 4-carboxy-5-aminoimidazole ribonucleotide (CAIR).</text>
</comment>
<dbReference type="GeneID" id="99238985"/>
<evidence type="ECO:0000259" key="4">
    <source>
        <dbReference type="SMART" id="SM01001"/>
    </source>
</evidence>